<evidence type="ECO:0000256" key="1">
    <source>
        <dbReference type="ARBA" id="ARBA00023002"/>
    </source>
</evidence>
<feature type="domain" description="NAD-dependent epimerase/dehydratase" evidence="3">
    <location>
        <begin position="59"/>
        <end position="253"/>
    </location>
</feature>
<dbReference type="InterPro" id="IPR036291">
    <property type="entry name" value="NAD(P)-bd_dom_sf"/>
</dbReference>
<evidence type="ECO:0000256" key="2">
    <source>
        <dbReference type="ARBA" id="ARBA00023445"/>
    </source>
</evidence>
<comment type="caution">
    <text evidence="4">The sequence shown here is derived from an EMBL/GenBank/DDBJ whole genome shotgun (WGS) entry which is preliminary data.</text>
</comment>
<dbReference type="PANTHER" id="PTHR10366:SF564">
    <property type="entry name" value="STEROL-4-ALPHA-CARBOXYLATE 3-DEHYDROGENASE, DECARBOXYLATING"/>
    <property type="match status" value="1"/>
</dbReference>
<dbReference type="Pfam" id="PF01370">
    <property type="entry name" value="Epimerase"/>
    <property type="match status" value="1"/>
</dbReference>
<proteinExistence type="inferred from homology"/>
<evidence type="ECO:0000259" key="3">
    <source>
        <dbReference type="Pfam" id="PF01370"/>
    </source>
</evidence>
<accession>A0A178C976</accession>
<protein>
    <recommendedName>
        <fullName evidence="3">NAD-dependent epimerase/dehydratase domain-containing protein</fullName>
    </recommendedName>
</protein>
<dbReference type="PANTHER" id="PTHR10366">
    <property type="entry name" value="NAD DEPENDENT EPIMERASE/DEHYDRATASE"/>
    <property type="match status" value="1"/>
</dbReference>
<dbReference type="SUPFAM" id="SSF51735">
    <property type="entry name" value="NAD(P)-binding Rossmann-fold domains"/>
    <property type="match status" value="1"/>
</dbReference>
<dbReference type="Proteomes" id="UP000185904">
    <property type="component" value="Unassembled WGS sequence"/>
</dbReference>
<dbReference type="RefSeq" id="XP_022495699.1">
    <property type="nucleotide sequence ID" value="XM_022648342.1"/>
</dbReference>
<dbReference type="OrthoDB" id="2735536at2759"/>
<keyword evidence="5" id="KW-1185">Reference proteome</keyword>
<dbReference type="InterPro" id="IPR001509">
    <property type="entry name" value="Epimerase_deHydtase"/>
</dbReference>
<sequence length="392" mass="43439">MSVRASRAFLVLFELQRIRPRPECLDAFQVTGETKRLSLKRGFWFDLDHIQQAMPKTTILLTGASGALGSSTLALLAAKSNFEVIVVLRSLARSEAAFRSRYASQVSEGRLSFVEVPDMTIPDTFDELAGKADAIIHIATPLTYDNLMETTIKPSWAILRNILSAADKSGRVRRVVVTGSMVSTMRMGALYSGGTISAESWSPITLEEAVLNPLNAYQYSKVSAEKKAWEFMKEKPRAFDLVVLLAPSITGKSLQPGFKPNKSNLGGQPGIYKGLFDCDEPGFLFPYFMDVEDVAHVHVQALSPGIPGNERYMFHSPELMMADDIAGAVREDFPHLRQRVPAPQRGVDSGLSSNLIKTDISKFEKAFGRQPWKSARDSARETVEDIVVYEER</sequence>
<organism evidence="4 5">
    <name type="scientific">Fonsecaea nubica</name>
    <dbReference type="NCBI Taxonomy" id="856822"/>
    <lineage>
        <taxon>Eukaryota</taxon>
        <taxon>Fungi</taxon>
        <taxon>Dikarya</taxon>
        <taxon>Ascomycota</taxon>
        <taxon>Pezizomycotina</taxon>
        <taxon>Eurotiomycetes</taxon>
        <taxon>Chaetothyriomycetidae</taxon>
        <taxon>Chaetothyriales</taxon>
        <taxon>Herpotrichiellaceae</taxon>
        <taxon>Fonsecaea</taxon>
    </lineage>
</organism>
<dbReference type="GO" id="GO:0016616">
    <property type="term" value="F:oxidoreductase activity, acting on the CH-OH group of donors, NAD or NADP as acceptor"/>
    <property type="evidence" value="ECO:0007669"/>
    <property type="project" value="TreeGrafter"/>
</dbReference>
<dbReference type="InterPro" id="IPR050425">
    <property type="entry name" value="NAD(P)_dehydrat-like"/>
</dbReference>
<name>A0A178C976_9EURO</name>
<gene>
    <name evidence="4" type="ORF">AYO20_10079</name>
</gene>
<comment type="similarity">
    <text evidence="2">Belongs to the NAD(P)-dependent epimerase/dehydratase family. Dihydroflavonol-4-reductase subfamily.</text>
</comment>
<dbReference type="EMBL" id="LVCJ01000102">
    <property type="protein sequence ID" value="OAL26510.1"/>
    <property type="molecule type" value="Genomic_DNA"/>
</dbReference>
<dbReference type="GeneID" id="34593471"/>
<reference evidence="4 5" key="1">
    <citation type="submission" date="2016-03" db="EMBL/GenBank/DDBJ databases">
        <title>The draft genome sequence of Fonsecaea nubica causative agent of cutaneous subcutaneous infection in human host.</title>
        <authorList>
            <person name="Costa F."/>
            <person name="Sybren D.H."/>
            <person name="Raittz R.T."/>
            <person name="Weiss V.A."/>
            <person name="Leao A.C."/>
            <person name="Gomes R."/>
            <person name="De Souza E.M."/>
            <person name="Pedrosa F.O."/>
            <person name="Steffens M.B."/>
            <person name="Bombassaro A."/>
            <person name="Tadra-Sfeir M.Z."/>
            <person name="Moreno L.F."/>
            <person name="Najafzadeh M.J."/>
            <person name="Felipe M.S."/>
            <person name="Teixeira M."/>
            <person name="Sun J."/>
            <person name="Xi L."/>
            <person name="Castro M.A."/>
            <person name="Vicente V.A."/>
        </authorList>
    </citation>
    <scope>NUCLEOTIDE SEQUENCE [LARGE SCALE GENOMIC DNA]</scope>
    <source>
        <strain evidence="4 5">CBS 269.64</strain>
    </source>
</reference>
<dbReference type="AlphaFoldDB" id="A0A178C976"/>
<keyword evidence="1" id="KW-0560">Oxidoreductase</keyword>
<evidence type="ECO:0000313" key="4">
    <source>
        <dbReference type="EMBL" id="OAL26510.1"/>
    </source>
</evidence>
<evidence type="ECO:0000313" key="5">
    <source>
        <dbReference type="Proteomes" id="UP000185904"/>
    </source>
</evidence>
<dbReference type="Gene3D" id="3.40.50.720">
    <property type="entry name" value="NAD(P)-binding Rossmann-like Domain"/>
    <property type="match status" value="1"/>
</dbReference>